<protein>
    <submittedName>
        <fullName evidence="1">Uncharacterized protein</fullName>
    </submittedName>
</protein>
<proteinExistence type="predicted"/>
<dbReference type="AlphaFoldDB" id="A0A448WYG2"/>
<accession>A0A448WYG2</accession>
<dbReference type="Proteomes" id="UP000784294">
    <property type="component" value="Unassembled WGS sequence"/>
</dbReference>
<reference evidence="1" key="1">
    <citation type="submission" date="2018-11" db="EMBL/GenBank/DDBJ databases">
        <authorList>
            <consortium name="Pathogen Informatics"/>
        </authorList>
    </citation>
    <scope>NUCLEOTIDE SEQUENCE</scope>
</reference>
<dbReference type="EMBL" id="CAAALY010061247">
    <property type="protein sequence ID" value="VEL23309.1"/>
    <property type="molecule type" value="Genomic_DNA"/>
</dbReference>
<comment type="caution">
    <text evidence="1">The sequence shown here is derived from an EMBL/GenBank/DDBJ whole genome shotgun (WGS) entry which is preliminary data.</text>
</comment>
<name>A0A448WYG2_9PLAT</name>
<organism evidence="1 2">
    <name type="scientific">Protopolystoma xenopodis</name>
    <dbReference type="NCBI Taxonomy" id="117903"/>
    <lineage>
        <taxon>Eukaryota</taxon>
        <taxon>Metazoa</taxon>
        <taxon>Spiralia</taxon>
        <taxon>Lophotrochozoa</taxon>
        <taxon>Platyhelminthes</taxon>
        <taxon>Monogenea</taxon>
        <taxon>Polyopisthocotylea</taxon>
        <taxon>Polystomatidea</taxon>
        <taxon>Polystomatidae</taxon>
        <taxon>Protopolystoma</taxon>
    </lineage>
</organism>
<keyword evidence="2" id="KW-1185">Reference proteome</keyword>
<sequence>MQRRIFATGRQASKTFGAEQAKTLFGRSLGKNPSPQLLQKCATDAGQMPTKAGLKLAHSENTNETAFHLCFLSHKTGPRRVHAFNLIDMLLQDELTAFSRPSRPVDSVKQLLSL</sequence>
<evidence type="ECO:0000313" key="2">
    <source>
        <dbReference type="Proteomes" id="UP000784294"/>
    </source>
</evidence>
<gene>
    <name evidence="1" type="ORF">PXEA_LOCUS16749</name>
</gene>
<evidence type="ECO:0000313" key="1">
    <source>
        <dbReference type="EMBL" id="VEL23309.1"/>
    </source>
</evidence>